<name>A0A8T2RZU7_CERRI</name>
<comment type="caution">
    <text evidence="3">The sequence shown here is derived from an EMBL/GenBank/DDBJ whole genome shotgun (WGS) entry which is preliminary data.</text>
</comment>
<feature type="domain" description="At1g61900-like C-terminal" evidence="2">
    <location>
        <begin position="296"/>
        <end position="369"/>
    </location>
</feature>
<dbReference type="InterPro" id="IPR040336">
    <property type="entry name" value="At1g61900-like"/>
</dbReference>
<dbReference type="Pfam" id="PF26584">
    <property type="entry name" value="At1g61900"/>
    <property type="match status" value="1"/>
</dbReference>
<dbReference type="Proteomes" id="UP000825935">
    <property type="component" value="Chromosome 23"/>
</dbReference>
<dbReference type="Pfam" id="PF19160">
    <property type="entry name" value="SPARK"/>
    <property type="match status" value="1"/>
</dbReference>
<keyword evidence="4" id="KW-1185">Reference proteome</keyword>
<evidence type="ECO:0000259" key="1">
    <source>
        <dbReference type="Pfam" id="PF19160"/>
    </source>
</evidence>
<proteinExistence type="predicted"/>
<dbReference type="OMA" id="NACTNID"/>
<reference evidence="3 4" key="1">
    <citation type="submission" date="2021-08" db="EMBL/GenBank/DDBJ databases">
        <title>WGS assembly of Ceratopteris richardii.</title>
        <authorList>
            <person name="Marchant D.B."/>
            <person name="Chen G."/>
            <person name="Jenkins J."/>
            <person name="Shu S."/>
            <person name="Leebens-Mack J."/>
            <person name="Grimwood J."/>
            <person name="Schmutz J."/>
            <person name="Soltis P."/>
            <person name="Soltis D."/>
            <person name="Chen Z.-H."/>
        </authorList>
    </citation>
    <scope>NUCLEOTIDE SEQUENCE [LARGE SCALE GENOMIC DNA]</scope>
    <source>
        <strain evidence="3">Whitten #5841</strain>
        <tissue evidence="3">Leaf</tissue>
    </source>
</reference>
<dbReference type="InterPro" id="IPR043891">
    <property type="entry name" value="SPARK"/>
</dbReference>
<dbReference type="PANTHER" id="PTHR33831:SF4">
    <property type="entry name" value="GPI-ANCHORED PROTEIN"/>
    <property type="match status" value="1"/>
</dbReference>
<evidence type="ECO:0000313" key="3">
    <source>
        <dbReference type="EMBL" id="KAH7302039.1"/>
    </source>
</evidence>
<dbReference type="GO" id="GO:0005886">
    <property type="term" value="C:plasma membrane"/>
    <property type="evidence" value="ECO:0007669"/>
    <property type="project" value="TreeGrafter"/>
</dbReference>
<evidence type="ECO:0000259" key="2">
    <source>
        <dbReference type="Pfam" id="PF26584"/>
    </source>
</evidence>
<accession>A0A8T2RZU7</accession>
<sequence>MKKFHLCLRVYRVCPYCKVIQSIFLILMFQGRFWQGVAENGHDVSQTEAPLLPYWASNSKMQVNDSRGSSQSPESSLSPASPFIPALPNGSIPQQREGLCNLNVSAIERIVRRTAGDCTAPLAKYVGNVICCPQFTSMLWIMGGMYSLRSDHLAFHDNEAVECLADIMNFMVENGGNATTTELCNAQPSNLTHGMCPVLNVKAFEEVVNTSKLLSACSTVDPLQECCNAVCQPAITDAAIRLASHGSGLEPTLDMTSQEQVIKDCEGVVFTWLARELGAEAANKAFRILSNCKVNQVCPLTFKDTSSVVKACNGPSPDKSTCCTALTTYISFMQQQMLITNVQALECVTVFGAKLKQEGIIVDLYNICKIDLKDFSLQVYGNQGCLLRSIPSDIIYDNVSGISFRCDLNDNIPAPWPSSASLTSFPLCANRESLPALPVLDTSKGLGRQILNLGTISVTILNFRLFQQSHLL</sequence>
<dbReference type="PANTHER" id="PTHR33831">
    <property type="entry name" value="GPI-ANCHORED PROTEIN"/>
    <property type="match status" value="1"/>
</dbReference>
<feature type="domain" description="SPARK" evidence="1">
    <location>
        <begin position="97"/>
        <end position="244"/>
    </location>
</feature>
<dbReference type="InterPro" id="IPR059003">
    <property type="entry name" value="At1g61900_C"/>
</dbReference>
<dbReference type="AlphaFoldDB" id="A0A8T2RZU7"/>
<evidence type="ECO:0008006" key="5">
    <source>
        <dbReference type="Google" id="ProtNLM"/>
    </source>
</evidence>
<dbReference type="OrthoDB" id="1906601at2759"/>
<protein>
    <recommendedName>
        <fullName evidence="5">SPARK domain-containing protein</fullName>
    </recommendedName>
</protein>
<dbReference type="EMBL" id="CM035428">
    <property type="protein sequence ID" value="KAH7302035.1"/>
    <property type="molecule type" value="Genomic_DNA"/>
</dbReference>
<gene>
    <name evidence="3" type="ORF">KP509_23G053300</name>
</gene>
<evidence type="ECO:0000313" key="4">
    <source>
        <dbReference type="Proteomes" id="UP000825935"/>
    </source>
</evidence>
<organism evidence="3 4">
    <name type="scientific">Ceratopteris richardii</name>
    <name type="common">Triangle waterfern</name>
    <dbReference type="NCBI Taxonomy" id="49495"/>
    <lineage>
        <taxon>Eukaryota</taxon>
        <taxon>Viridiplantae</taxon>
        <taxon>Streptophyta</taxon>
        <taxon>Embryophyta</taxon>
        <taxon>Tracheophyta</taxon>
        <taxon>Polypodiopsida</taxon>
        <taxon>Polypodiidae</taxon>
        <taxon>Polypodiales</taxon>
        <taxon>Pteridineae</taxon>
        <taxon>Pteridaceae</taxon>
        <taxon>Parkerioideae</taxon>
        <taxon>Ceratopteris</taxon>
    </lineage>
</organism>
<dbReference type="EMBL" id="CM035428">
    <property type="protein sequence ID" value="KAH7302039.1"/>
    <property type="molecule type" value="Genomic_DNA"/>
</dbReference>